<feature type="domain" description="HTH cro/C1-type" evidence="1">
    <location>
        <begin position="21"/>
        <end position="74"/>
    </location>
</feature>
<accession>A0A432V842</accession>
<dbReference type="CDD" id="cd00093">
    <property type="entry name" value="HTH_XRE"/>
    <property type="match status" value="1"/>
</dbReference>
<organism evidence="2 3">
    <name type="scientific">Borborobacter arsenicus</name>
    <dbReference type="NCBI Taxonomy" id="1851146"/>
    <lineage>
        <taxon>Bacteria</taxon>
        <taxon>Pseudomonadati</taxon>
        <taxon>Pseudomonadota</taxon>
        <taxon>Alphaproteobacteria</taxon>
        <taxon>Hyphomicrobiales</taxon>
        <taxon>Phyllobacteriaceae</taxon>
        <taxon>Borborobacter</taxon>
    </lineage>
</organism>
<name>A0A432V842_9HYPH</name>
<reference evidence="2 3" key="1">
    <citation type="submission" date="2018-11" db="EMBL/GenBank/DDBJ databases">
        <title>Pseudaminobacter arsenicus sp. nov., an arsenic-resistant bacterium isolated from arsenic-rich aquifers.</title>
        <authorList>
            <person name="Mu Y."/>
        </authorList>
    </citation>
    <scope>NUCLEOTIDE SEQUENCE [LARGE SCALE GENOMIC DNA]</scope>
    <source>
        <strain evidence="2 3">CB3</strain>
    </source>
</reference>
<protein>
    <submittedName>
        <fullName evidence="2">XRE family transcriptional regulator</fullName>
    </submittedName>
</protein>
<dbReference type="PROSITE" id="PS50943">
    <property type="entry name" value="HTH_CROC1"/>
    <property type="match status" value="1"/>
</dbReference>
<proteinExistence type="predicted"/>
<dbReference type="SUPFAM" id="SSF47413">
    <property type="entry name" value="lambda repressor-like DNA-binding domains"/>
    <property type="match status" value="1"/>
</dbReference>
<dbReference type="Gene3D" id="1.10.260.40">
    <property type="entry name" value="lambda repressor-like DNA-binding domains"/>
    <property type="match status" value="1"/>
</dbReference>
<gene>
    <name evidence="2" type="ORF">EET67_09415</name>
</gene>
<sequence length="84" mass="9280">MTTHNLPLAVLNAVSQGIHVIRAYRDHLGYSVEDLAVTSGLSMQEIEMIEIGHRYEKGYRDRIARALGLPEGIFDEVSDIPSAA</sequence>
<dbReference type="SMART" id="SM00530">
    <property type="entry name" value="HTH_XRE"/>
    <property type="match status" value="1"/>
</dbReference>
<evidence type="ECO:0000313" key="2">
    <source>
        <dbReference type="EMBL" id="RUM98300.1"/>
    </source>
</evidence>
<dbReference type="Proteomes" id="UP000281647">
    <property type="component" value="Unassembled WGS sequence"/>
</dbReference>
<evidence type="ECO:0000313" key="3">
    <source>
        <dbReference type="Proteomes" id="UP000281647"/>
    </source>
</evidence>
<dbReference type="AlphaFoldDB" id="A0A432V842"/>
<dbReference type="GO" id="GO:0003677">
    <property type="term" value="F:DNA binding"/>
    <property type="evidence" value="ECO:0007669"/>
    <property type="project" value="InterPro"/>
</dbReference>
<dbReference type="InterPro" id="IPR010982">
    <property type="entry name" value="Lambda_DNA-bd_dom_sf"/>
</dbReference>
<evidence type="ECO:0000259" key="1">
    <source>
        <dbReference type="PROSITE" id="PS50943"/>
    </source>
</evidence>
<comment type="caution">
    <text evidence="2">The sequence shown here is derived from an EMBL/GenBank/DDBJ whole genome shotgun (WGS) entry which is preliminary data.</text>
</comment>
<dbReference type="EMBL" id="RKST01000007">
    <property type="protein sequence ID" value="RUM98300.1"/>
    <property type="molecule type" value="Genomic_DNA"/>
</dbReference>
<dbReference type="InterPro" id="IPR001387">
    <property type="entry name" value="Cro/C1-type_HTH"/>
</dbReference>
<dbReference type="RefSeq" id="WP_128626680.1">
    <property type="nucleotide sequence ID" value="NZ_RKST01000007.1"/>
</dbReference>
<dbReference type="OrthoDB" id="8116852at2"/>
<keyword evidence="3" id="KW-1185">Reference proteome</keyword>